<dbReference type="InterPro" id="IPR051052">
    <property type="entry name" value="Diverse_substrate_MTase"/>
</dbReference>
<dbReference type="CDD" id="cd02440">
    <property type="entry name" value="AdoMet_MTases"/>
    <property type="match status" value="1"/>
</dbReference>
<evidence type="ECO:0000259" key="2">
    <source>
        <dbReference type="Pfam" id="PF08241"/>
    </source>
</evidence>
<keyword evidence="3" id="KW-0808">Transferase</keyword>
<dbReference type="OrthoDB" id="10027013at2759"/>
<dbReference type="EMBL" id="CP086354">
    <property type="protein sequence ID" value="UNI13606.1"/>
    <property type="molecule type" value="Genomic_DNA"/>
</dbReference>
<dbReference type="Gene3D" id="3.40.50.150">
    <property type="entry name" value="Vaccinia Virus protein VP39"/>
    <property type="match status" value="1"/>
</dbReference>
<dbReference type="Pfam" id="PF08241">
    <property type="entry name" value="Methyltransf_11"/>
    <property type="match status" value="1"/>
</dbReference>
<dbReference type="KEGG" id="ptkz:JDV02_000333"/>
<dbReference type="InterPro" id="IPR013216">
    <property type="entry name" value="Methyltransf_11"/>
</dbReference>
<sequence length="329" mass="35409">MAASHSSNASGPKVSEQTFSSYDQSQGQKYVQARHDYSPHVYQAVFEQHTSTGGRPDTLLDVGCGPGLVARALAPRFAHVIGLDPSEGMLAVASSLGGTSSTGDPIRWERGAAEDLDKLPGLAPASVDLITAANAAHWFDMPPFWAAAARALRPGGSVAIWTNGDIRAHPSMPAAARIQAAMDRHFEVNLRPHMTPGNQLVMDGYVDLPLPWTPTPGGDTNDAASAVAQQFDKARFVRKDWAADEDFFVSNAEVDLDGFEKMMATMSAQTRWNQANPELVGTDKDVVKILRREIENALHEAGVDKGKEVLKGSVLGVLLVVKKRSDLDQ</sequence>
<dbReference type="RefSeq" id="XP_047837087.1">
    <property type="nucleotide sequence ID" value="XM_047981129.1"/>
</dbReference>
<dbReference type="EC" id="2.1.1.145" evidence="3"/>
<dbReference type="GO" id="GO:0046547">
    <property type="term" value="F:trans-aconitate 3-methyltransferase activity"/>
    <property type="evidence" value="ECO:0007669"/>
    <property type="project" value="UniProtKB-EC"/>
</dbReference>
<dbReference type="AlphaFoldDB" id="A0A9Q8Q6X1"/>
<name>A0A9Q8Q6X1_9HYPO</name>
<reference evidence="3" key="1">
    <citation type="submission" date="2021-11" db="EMBL/GenBank/DDBJ databases">
        <title>Purpureocillium_takamizusanense_genome.</title>
        <authorList>
            <person name="Nguyen N.-H."/>
        </authorList>
    </citation>
    <scope>NUCLEOTIDE SEQUENCE</scope>
    <source>
        <strain evidence="3">PT3</strain>
    </source>
</reference>
<evidence type="ECO:0000313" key="3">
    <source>
        <dbReference type="EMBL" id="UNI13606.1"/>
    </source>
</evidence>
<organism evidence="3 4">
    <name type="scientific">Purpureocillium takamizusanense</name>
    <dbReference type="NCBI Taxonomy" id="2060973"/>
    <lineage>
        <taxon>Eukaryota</taxon>
        <taxon>Fungi</taxon>
        <taxon>Dikarya</taxon>
        <taxon>Ascomycota</taxon>
        <taxon>Pezizomycotina</taxon>
        <taxon>Sordariomycetes</taxon>
        <taxon>Hypocreomycetidae</taxon>
        <taxon>Hypocreales</taxon>
        <taxon>Ophiocordycipitaceae</taxon>
        <taxon>Purpureocillium</taxon>
    </lineage>
</organism>
<accession>A0A9Q8Q6X1</accession>
<evidence type="ECO:0000313" key="4">
    <source>
        <dbReference type="Proteomes" id="UP000829364"/>
    </source>
</evidence>
<evidence type="ECO:0000256" key="1">
    <source>
        <dbReference type="SAM" id="MobiDB-lite"/>
    </source>
</evidence>
<dbReference type="PANTHER" id="PTHR44942:SF10">
    <property type="entry name" value="METHYLTRANSFERASE TYPE 11 DOMAIN-CONTAINING PROTEIN"/>
    <property type="match status" value="1"/>
</dbReference>
<dbReference type="Proteomes" id="UP000829364">
    <property type="component" value="Chromosome 1"/>
</dbReference>
<keyword evidence="4" id="KW-1185">Reference proteome</keyword>
<dbReference type="SUPFAM" id="SSF53335">
    <property type="entry name" value="S-adenosyl-L-methionine-dependent methyltransferases"/>
    <property type="match status" value="1"/>
</dbReference>
<feature type="region of interest" description="Disordered" evidence="1">
    <location>
        <begin position="1"/>
        <end position="26"/>
    </location>
</feature>
<dbReference type="GeneID" id="72062299"/>
<feature type="domain" description="Methyltransferase type 11" evidence="2">
    <location>
        <begin position="60"/>
        <end position="160"/>
    </location>
</feature>
<protein>
    <submittedName>
        <fullName evidence="3">Trans-aconitate 3-methyltransferase</fullName>
        <ecNumber evidence="3">2.1.1.145</ecNumber>
    </submittedName>
</protein>
<dbReference type="PANTHER" id="PTHR44942">
    <property type="entry name" value="METHYLTRANSF_11 DOMAIN-CONTAINING PROTEIN"/>
    <property type="match status" value="1"/>
</dbReference>
<proteinExistence type="predicted"/>
<dbReference type="GO" id="GO:0032259">
    <property type="term" value="P:methylation"/>
    <property type="evidence" value="ECO:0007669"/>
    <property type="project" value="UniProtKB-KW"/>
</dbReference>
<gene>
    <name evidence="3" type="ORF">JDV02_000333</name>
</gene>
<keyword evidence="3" id="KW-0489">Methyltransferase</keyword>
<dbReference type="InterPro" id="IPR029063">
    <property type="entry name" value="SAM-dependent_MTases_sf"/>
</dbReference>